<evidence type="ECO:0000256" key="1">
    <source>
        <dbReference type="SAM" id="MobiDB-lite"/>
    </source>
</evidence>
<feature type="region of interest" description="Disordered" evidence="1">
    <location>
        <begin position="1"/>
        <end position="218"/>
    </location>
</feature>
<reference evidence="2 3" key="1">
    <citation type="submission" date="2020-07" db="EMBL/GenBank/DDBJ databases">
        <title>Sequencing the genomes of 1000 actinobacteria strains.</title>
        <authorList>
            <person name="Klenk H.-P."/>
        </authorList>
    </citation>
    <scope>NUCLEOTIDE SEQUENCE [LARGE SCALE GENOMIC DNA]</scope>
    <source>
        <strain evidence="2 3">DSM 19663</strain>
    </source>
</reference>
<proteinExistence type="predicted"/>
<name>A0A839EAV5_9MICO</name>
<feature type="compositionally biased region" description="Polar residues" evidence="1">
    <location>
        <begin position="17"/>
        <end position="29"/>
    </location>
</feature>
<keyword evidence="3" id="KW-1185">Reference proteome</keyword>
<gene>
    <name evidence="2" type="ORF">FHX53_001167</name>
</gene>
<sequence>MLGRAIGSGACAPRAGTGSNPGSIGLSTKGSGGVAGDACRAVPHCVQKRSPSRSGEAQFGQAATRVTAFSRAPRVSGAERDRAPAGQGSDRSAHPPAPVRGSNARSSASLDPALDPMHDRGRPTRRPEVPEALPRHWAASLLTPADARRASRAIPRSGGSSIANPDGRGRRMPCVSGTSRGTPGDRVPGGASQGAAMAGRESDGPVGARGRTDRPPSR</sequence>
<dbReference type="AlphaFoldDB" id="A0A839EAV5"/>
<dbReference type="Proteomes" id="UP000585905">
    <property type="component" value="Unassembled WGS sequence"/>
</dbReference>
<evidence type="ECO:0000313" key="3">
    <source>
        <dbReference type="Proteomes" id="UP000585905"/>
    </source>
</evidence>
<feature type="compositionally biased region" description="Basic and acidic residues" evidence="1">
    <location>
        <begin position="116"/>
        <end position="129"/>
    </location>
</feature>
<organism evidence="2 3">
    <name type="scientific">Microcella alkalica</name>
    <dbReference type="NCBI Taxonomy" id="355930"/>
    <lineage>
        <taxon>Bacteria</taxon>
        <taxon>Bacillati</taxon>
        <taxon>Actinomycetota</taxon>
        <taxon>Actinomycetes</taxon>
        <taxon>Micrococcales</taxon>
        <taxon>Microbacteriaceae</taxon>
        <taxon>Microcella</taxon>
    </lineage>
</organism>
<evidence type="ECO:0000313" key="2">
    <source>
        <dbReference type="EMBL" id="MBA8847582.1"/>
    </source>
</evidence>
<comment type="caution">
    <text evidence="2">The sequence shown here is derived from an EMBL/GenBank/DDBJ whole genome shotgun (WGS) entry which is preliminary data.</text>
</comment>
<protein>
    <submittedName>
        <fullName evidence="2">Uncharacterized protein</fullName>
    </submittedName>
</protein>
<accession>A0A839EAV5</accession>
<dbReference type="EMBL" id="JACGWX010000002">
    <property type="protein sequence ID" value="MBA8847582.1"/>
    <property type="molecule type" value="Genomic_DNA"/>
</dbReference>